<dbReference type="Pfam" id="PF00059">
    <property type="entry name" value="Lectin_C"/>
    <property type="match status" value="1"/>
</dbReference>
<reference evidence="2 3" key="1">
    <citation type="submission" date="2024-04" db="EMBL/GenBank/DDBJ databases">
        <authorList>
            <consortium name="Genoscope - CEA"/>
            <person name="William W."/>
        </authorList>
    </citation>
    <scope>NUCLEOTIDE SEQUENCE [LARGE SCALE GENOMIC DNA]</scope>
</reference>
<evidence type="ECO:0000313" key="2">
    <source>
        <dbReference type="EMBL" id="CAL1531506.1"/>
    </source>
</evidence>
<sequence length="136" mass="15564">VKYKNICYCVYTKKLSWFEPRDFCFGLGPDVHLAEIKSAALNTYLMPHLVALFRTPRSVWLGASDIVTSGVWLWNSTGTSVENFTPTQWKEGHPAMKFTERCVKDEGNELKSFRWNTAHCTSVFAYMCQSPEVGKK</sequence>
<accession>A0AAV2HH90</accession>
<dbReference type="InterPro" id="IPR001304">
    <property type="entry name" value="C-type_lectin-like"/>
</dbReference>
<dbReference type="EMBL" id="CAXITT010000091">
    <property type="protein sequence ID" value="CAL1531506.1"/>
    <property type="molecule type" value="Genomic_DNA"/>
</dbReference>
<dbReference type="CDD" id="cd00037">
    <property type="entry name" value="CLECT"/>
    <property type="match status" value="1"/>
</dbReference>
<dbReference type="AlphaFoldDB" id="A0AAV2HH90"/>
<dbReference type="PANTHER" id="PTHR22803">
    <property type="entry name" value="MANNOSE, PHOSPHOLIPASE, LECTIN RECEPTOR RELATED"/>
    <property type="match status" value="1"/>
</dbReference>
<keyword evidence="3" id="KW-1185">Reference proteome</keyword>
<evidence type="ECO:0000259" key="1">
    <source>
        <dbReference type="PROSITE" id="PS50041"/>
    </source>
</evidence>
<gene>
    <name evidence="2" type="ORF">GSLYS_00005601001</name>
</gene>
<dbReference type="InterPro" id="IPR050111">
    <property type="entry name" value="C-type_lectin/snaclec_domain"/>
</dbReference>
<dbReference type="PROSITE" id="PS50041">
    <property type="entry name" value="C_TYPE_LECTIN_2"/>
    <property type="match status" value="1"/>
</dbReference>
<organism evidence="2 3">
    <name type="scientific">Lymnaea stagnalis</name>
    <name type="common">Great pond snail</name>
    <name type="synonym">Helix stagnalis</name>
    <dbReference type="NCBI Taxonomy" id="6523"/>
    <lineage>
        <taxon>Eukaryota</taxon>
        <taxon>Metazoa</taxon>
        <taxon>Spiralia</taxon>
        <taxon>Lophotrochozoa</taxon>
        <taxon>Mollusca</taxon>
        <taxon>Gastropoda</taxon>
        <taxon>Heterobranchia</taxon>
        <taxon>Euthyneura</taxon>
        <taxon>Panpulmonata</taxon>
        <taxon>Hygrophila</taxon>
        <taxon>Lymnaeoidea</taxon>
        <taxon>Lymnaeidae</taxon>
        <taxon>Lymnaea</taxon>
    </lineage>
</organism>
<name>A0AAV2HH90_LYMST</name>
<feature type="non-terminal residue" evidence="2">
    <location>
        <position position="1"/>
    </location>
</feature>
<dbReference type="Gene3D" id="3.10.100.10">
    <property type="entry name" value="Mannose-Binding Protein A, subunit A"/>
    <property type="match status" value="1"/>
</dbReference>
<dbReference type="InterPro" id="IPR016187">
    <property type="entry name" value="CTDL_fold"/>
</dbReference>
<comment type="caution">
    <text evidence="2">The sequence shown here is derived from an EMBL/GenBank/DDBJ whole genome shotgun (WGS) entry which is preliminary data.</text>
</comment>
<dbReference type="SMART" id="SM00034">
    <property type="entry name" value="CLECT"/>
    <property type="match status" value="1"/>
</dbReference>
<feature type="domain" description="C-type lectin" evidence="1">
    <location>
        <begin position="3"/>
        <end position="129"/>
    </location>
</feature>
<evidence type="ECO:0000313" key="3">
    <source>
        <dbReference type="Proteomes" id="UP001497497"/>
    </source>
</evidence>
<dbReference type="Proteomes" id="UP001497497">
    <property type="component" value="Unassembled WGS sequence"/>
</dbReference>
<protein>
    <recommendedName>
        <fullName evidence="1">C-type lectin domain-containing protein</fullName>
    </recommendedName>
</protein>
<dbReference type="SUPFAM" id="SSF56436">
    <property type="entry name" value="C-type lectin-like"/>
    <property type="match status" value="1"/>
</dbReference>
<proteinExistence type="predicted"/>
<dbReference type="InterPro" id="IPR016186">
    <property type="entry name" value="C-type_lectin-like/link_sf"/>
</dbReference>